<gene>
    <name evidence="2" type="ORF">METZ01_LOCUS32767</name>
</gene>
<evidence type="ECO:0000259" key="1">
    <source>
        <dbReference type="Pfam" id="PF19089"/>
    </source>
</evidence>
<sequence>MAMIYAATFAMLGSAQQQPDRFERREQPVIVPPTVFHSQQSANLPTAQTISSGAWLFEISHRFFPAVSEGFQALWGLDGPVANRLGLAYAVSDRTMVGVVRTNIDDNLELNAKARLFEGGTESVPVMIGIMGGFAWNMSDPGESGAGDNESQAYAQVMLNALIGGRLGIGLVPTVLRNPRIQDAEPETTFALGIHGQAYISEQVSLLGEWIISKRQPDLEHDSGTFGVELETGGHFFKIVLTNQYRMNPTQVLGGTPYQFKPRYWRLGFNVTRLLTF</sequence>
<name>A0A381QQS8_9ZZZZ</name>
<dbReference type="EMBL" id="UINC01001405">
    <property type="protein sequence ID" value="SUZ79913.1"/>
    <property type="molecule type" value="Genomic_DNA"/>
</dbReference>
<dbReference type="AlphaFoldDB" id="A0A381QQS8"/>
<proteinExistence type="predicted"/>
<protein>
    <recommendedName>
        <fullName evidence="1">DUF5777 domain-containing protein</fullName>
    </recommendedName>
</protein>
<feature type="domain" description="DUF5777" evidence="1">
    <location>
        <begin position="36"/>
        <end position="274"/>
    </location>
</feature>
<dbReference type="InterPro" id="IPR045916">
    <property type="entry name" value="DUF5777"/>
</dbReference>
<evidence type="ECO:0000313" key="2">
    <source>
        <dbReference type="EMBL" id="SUZ79913.1"/>
    </source>
</evidence>
<reference evidence="2" key="1">
    <citation type="submission" date="2018-05" db="EMBL/GenBank/DDBJ databases">
        <authorList>
            <person name="Lanie J.A."/>
            <person name="Ng W.-L."/>
            <person name="Kazmierczak K.M."/>
            <person name="Andrzejewski T.M."/>
            <person name="Davidsen T.M."/>
            <person name="Wayne K.J."/>
            <person name="Tettelin H."/>
            <person name="Glass J.I."/>
            <person name="Rusch D."/>
            <person name="Podicherti R."/>
            <person name="Tsui H.-C.T."/>
            <person name="Winkler M.E."/>
        </authorList>
    </citation>
    <scope>NUCLEOTIDE SEQUENCE</scope>
</reference>
<dbReference type="Pfam" id="PF19089">
    <property type="entry name" value="DUF5777"/>
    <property type="match status" value="1"/>
</dbReference>
<accession>A0A381QQS8</accession>
<organism evidence="2">
    <name type="scientific">marine metagenome</name>
    <dbReference type="NCBI Taxonomy" id="408172"/>
    <lineage>
        <taxon>unclassified sequences</taxon>
        <taxon>metagenomes</taxon>
        <taxon>ecological metagenomes</taxon>
    </lineage>
</organism>